<comment type="caution">
    <text evidence="6">The sequence shown here is derived from an EMBL/GenBank/DDBJ whole genome shotgun (WGS) entry which is preliminary data.</text>
</comment>
<evidence type="ECO:0000313" key="7">
    <source>
        <dbReference type="Proteomes" id="UP000824048"/>
    </source>
</evidence>
<dbReference type="AlphaFoldDB" id="A0A9D2ER42"/>
<proteinExistence type="inferred from homology"/>
<keyword evidence="2" id="KW-0479">Metal-binding</keyword>
<dbReference type="EMBL" id="DXBP01000049">
    <property type="protein sequence ID" value="HIZ42394.1"/>
    <property type="molecule type" value="Genomic_DNA"/>
</dbReference>
<dbReference type="SUPFAM" id="SSF53649">
    <property type="entry name" value="Alkaline phosphatase-like"/>
    <property type="match status" value="1"/>
</dbReference>
<dbReference type="PROSITE" id="PS00523">
    <property type="entry name" value="SULFATASE_1"/>
    <property type="match status" value="1"/>
</dbReference>
<accession>A0A9D2ER42</accession>
<dbReference type="Pfam" id="PF00884">
    <property type="entry name" value="Sulfatase"/>
    <property type="match status" value="1"/>
</dbReference>
<sequence length="491" mass="54978">MQNGAAPRPNLVFLLADDMGAWALHCAGNTDIQTPNLDRMARRGMRFDNFFCASPVCSPARASILTGTMPSRHGVLDWLDGGNLAADHPFAQGRPAFAHESRPIRYLESLTAYTDLLAQAGYHCGLCGKWHLGDSLHPQHGFTDWYTIARGGCDYFHPEMVEKGEVYEADGYVTDLLGSRAVEWLQRYAAQDAPFYLSVHFTAPHDPWDADQHPREYLDLYKDCAFTATPDLPLHPNQVHTCQYGTGARRKELLRGYYAAISAMDHWVGRILDQLEESGVLDNTIVVFTSDNGMNLGQHGIWGKGNGTFPQNMYDSSVKVPFLMMAPGRVAEGTVCEEMFSHYDLFPTLCELCGVPCRSIQPLPGHSFAPWLTDPDRQNPAPVVVYDEYGPVRMIRRRDCKLVLRTPYGPNELYDLVQDPGEEHNLYGQAAYEPLVLALSREMDAWFRRYADPAFDARCEGVAGTGQHDRPGCYASLADRYGPRPAYVKEK</sequence>
<evidence type="ECO:0000256" key="1">
    <source>
        <dbReference type="ARBA" id="ARBA00008779"/>
    </source>
</evidence>
<dbReference type="GO" id="GO:0046872">
    <property type="term" value="F:metal ion binding"/>
    <property type="evidence" value="ECO:0007669"/>
    <property type="project" value="UniProtKB-KW"/>
</dbReference>
<dbReference type="InterPro" id="IPR017850">
    <property type="entry name" value="Alkaline_phosphatase_core_sf"/>
</dbReference>
<evidence type="ECO:0000256" key="2">
    <source>
        <dbReference type="ARBA" id="ARBA00022723"/>
    </source>
</evidence>
<dbReference type="InterPro" id="IPR024607">
    <property type="entry name" value="Sulfatase_CS"/>
</dbReference>
<protein>
    <submittedName>
        <fullName evidence="6">Sulfatase-like hydrolase/transferase</fullName>
    </submittedName>
</protein>
<reference evidence="6" key="2">
    <citation type="submission" date="2021-04" db="EMBL/GenBank/DDBJ databases">
        <authorList>
            <person name="Gilroy R."/>
        </authorList>
    </citation>
    <scope>NUCLEOTIDE SEQUENCE</scope>
    <source>
        <strain evidence="6">ChiSxjej1B13-11774</strain>
    </source>
</reference>
<comment type="similarity">
    <text evidence="1">Belongs to the sulfatase family.</text>
</comment>
<evidence type="ECO:0000256" key="3">
    <source>
        <dbReference type="ARBA" id="ARBA00022801"/>
    </source>
</evidence>
<dbReference type="PANTHER" id="PTHR42693">
    <property type="entry name" value="ARYLSULFATASE FAMILY MEMBER"/>
    <property type="match status" value="1"/>
</dbReference>
<gene>
    <name evidence="6" type="ORF">H9811_07505</name>
</gene>
<dbReference type="InterPro" id="IPR000917">
    <property type="entry name" value="Sulfatase_N"/>
</dbReference>
<dbReference type="Proteomes" id="UP000824048">
    <property type="component" value="Unassembled WGS sequence"/>
</dbReference>
<dbReference type="PANTHER" id="PTHR42693:SF53">
    <property type="entry name" value="ENDO-4-O-SULFATASE"/>
    <property type="match status" value="1"/>
</dbReference>
<keyword evidence="4" id="KW-0106">Calcium</keyword>
<organism evidence="6 7">
    <name type="scientific">Candidatus Gemmiger excrementigallinarum</name>
    <dbReference type="NCBI Taxonomy" id="2838609"/>
    <lineage>
        <taxon>Bacteria</taxon>
        <taxon>Bacillati</taxon>
        <taxon>Bacillota</taxon>
        <taxon>Clostridia</taxon>
        <taxon>Eubacteriales</taxon>
        <taxon>Gemmiger</taxon>
    </lineage>
</organism>
<reference evidence="6" key="1">
    <citation type="journal article" date="2021" name="PeerJ">
        <title>Extensive microbial diversity within the chicken gut microbiome revealed by metagenomics and culture.</title>
        <authorList>
            <person name="Gilroy R."/>
            <person name="Ravi A."/>
            <person name="Getino M."/>
            <person name="Pursley I."/>
            <person name="Horton D.L."/>
            <person name="Alikhan N.F."/>
            <person name="Baker D."/>
            <person name="Gharbi K."/>
            <person name="Hall N."/>
            <person name="Watson M."/>
            <person name="Adriaenssens E.M."/>
            <person name="Foster-Nyarko E."/>
            <person name="Jarju S."/>
            <person name="Secka A."/>
            <person name="Antonio M."/>
            <person name="Oren A."/>
            <person name="Chaudhuri R.R."/>
            <person name="La Ragione R."/>
            <person name="Hildebrand F."/>
            <person name="Pallen M.J."/>
        </authorList>
    </citation>
    <scope>NUCLEOTIDE SEQUENCE</scope>
    <source>
        <strain evidence="6">ChiSxjej1B13-11774</strain>
    </source>
</reference>
<feature type="domain" description="Sulfatase N-terminal" evidence="5">
    <location>
        <begin position="9"/>
        <end position="355"/>
    </location>
</feature>
<dbReference type="GO" id="GO:0004065">
    <property type="term" value="F:arylsulfatase activity"/>
    <property type="evidence" value="ECO:0007669"/>
    <property type="project" value="TreeGrafter"/>
</dbReference>
<evidence type="ECO:0000313" key="6">
    <source>
        <dbReference type="EMBL" id="HIZ42394.1"/>
    </source>
</evidence>
<keyword evidence="3 6" id="KW-0378">Hydrolase</keyword>
<name>A0A9D2ER42_9FIRM</name>
<evidence type="ECO:0000256" key="4">
    <source>
        <dbReference type="ARBA" id="ARBA00022837"/>
    </source>
</evidence>
<dbReference type="InterPro" id="IPR050738">
    <property type="entry name" value="Sulfatase"/>
</dbReference>
<dbReference type="CDD" id="cd16149">
    <property type="entry name" value="sulfatase_like"/>
    <property type="match status" value="1"/>
</dbReference>
<evidence type="ECO:0000259" key="5">
    <source>
        <dbReference type="Pfam" id="PF00884"/>
    </source>
</evidence>
<dbReference type="Gene3D" id="3.40.720.10">
    <property type="entry name" value="Alkaline Phosphatase, subunit A"/>
    <property type="match status" value="1"/>
</dbReference>